<dbReference type="AlphaFoldDB" id="A0A974BGS8"/>
<accession>A0A974BGS8</accession>
<protein>
    <recommendedName>
        <fullName evidence="5">Flagellar basal-body rod modification protein FlgD</fullName>
    </recommendedName>
</protein>
<dbReference type="Proteomes" id="UP000611629">
    <property type="component" value="Unassembled WGS sequence"/>
</dbReference>
<evidence type="ECO:0000256" key="1">
    <source>
        <dbReference type="ARBA" id="ARBA00010577"/>
    </source>
</evidence>
<dbReference type="RefSeq" id="WP_179236285.1">
    <property type="nucleotide sequence ID" value="NZ_JACBNQ010000001.1"/>
</dbReference>
<dbReference type="InterPro" id="IPR005648">
    <property type="entry name" value="FlgD"/>
</dbReference>
<keyword evidence="4" id="KW-1185">Reference proteome</keyword>
<reference evidence="3" key="1">
    <citation type="submission" date="2020-07" db="EMBL/GenBank/DDBJ databases">
        <title>Genomic analysis of a strain of Sedimentibacter Hydroxybenzoicus DSM7310.</title>
        <authorList>
            <person name="Ma S."/>
        </authorList>
    </citation>
    <scope>NUCLEOTIDE SEQUENCE</scope>
    <source>
        <strain evidence="3">DSM 7310</strain>
    </source>
</reference>
<evidence type="ECO:0000313" key="3">
    <source>
        <dbReference type="EMBL" id="NYB72596.1"/>
    </source>
</evidence>
<evidence type="ECO:0000256" key="2">
    <source>
        <dbReference type="ARBA" id="ARBA00022795"/>
    </source>
</evidence>
<proteinExistence type="inferred from homology"/>
<comment type="caution">
    <text evidence="3">The sequence shown here is derived from an EMBL/GenBank/DDBJ whole genome shotgun (WGS) entry which is preliminary data.</text>
</comment>
<gene>
    <name evidence="3" type="ORF">HZF24_00415</name>
</gene>
<evidence type="ECO:0008006" key="5">
    <source>
        <dbReference type="Google" id="ProtNLM"/>
    </source>
</evidence>
<evidence type="ECO:0000313" key="4">
    <source>
        <dbReference type="Proteomes" id="UP000611629"/>
    </source>
</evidence>
<dbReference type="GO" id="GO:0044781">
    <property type="term" value="P:bacterial-type flagellum organization"/>
    <property type="evidence" value="ECO:0007669"/>
    <property type="project" value="UniProtKB-KW"/>
</dbReference>
<dbReference type="Pfam" id="PF03963">
    <property type="entry name" value="FlgD"/>
    <property type="match status" value="1"/>
</dbReference>
<keyword evidence="2" id="KW-1005">Bacterial flagellum biogenesis</keyword>
<organism evidence="3 4">
    <name type="scientific">Sedimentibacter hydroxybenzoicus DSM 7310</name>
    <dbReference type="NCBI Taxonomy" id="1123245"/>
    <lineage>
        <taxon>Bacteria</taxon>
        <taxon>Bacillati</taxon>
        <taxon>Bacillota</taxon>
        <taxon>Tissierellia</taxon>
        <taxon>Sedimentibacter</taxon>
    </lineage>
</organism>
<sequence length="188" mass="20771">MPEINGYGTQSARYGTQSARYGSQVDEKELNIQAGNEGLQMQDFLNLLVAQITNQDAMNPMDNTEFISQMAQFSSLQAMSDLTKMAIEGQATSLIGKNVVVADYDDMGRLVTDEGIVQKVTIYGNQTSLYVNDKEYFYSNVMEVKQAEPKEDEEDPVLDTLKGILSGINKLNAAESDENDSGNIDENQ</sequence>
<dbReference type="EMBL" id="JACBNQ010000001">
    <property type="protein sequence ID" value="NYB72596.1"/>
    <property type="molecule type" value="Genomic_DNA"/>
</dbReference>
<comment type="similarity">
    <text evidence="1">Belongs to the FlgD family.</text>
</comment>
<name>A0A974BGS8_SEDHY</name>